<evidence type="ECO:0000313" key="5">
    <source>
        <dbReference type="EMBL" id="QYS98843.1"/>
    </source>
</evidence>
<dbReference type="EMBL" id="CP075866">
    <property type="protein sequence ID" value="QYS98843.1"/>
    <property type="molecule type" value="Genomic_DNA"/>
</dbReference>
<dbReference type="PANTHER" id="PTHR35201">
    <property type="entry name" value="TERPENE SYNTHASE"/>
    <property type="match status" value="1"/>
</dbReference>
<organism evidence="5 6">
    <name type="scientific">Trichoderma simmonsii</name>
    <dbReference type="NCBI Taxonomy" id="1491479"/>
    <lineage>
        <taxon>Eukaryota</taxon>
        <taxon>Fungi</taxon>
        <taxon>Dikarya</taxon>
        <taxon>Ascomycota</taxon>
        <taxon>Pezizomycotina</taxon>
        <taxon>Sordariomycetes</taxon>
        <taxon>Hypocreomycetidae</taxon>
        <taxon>Hypocreales</taxon>
        <taxon>Hypocreaceae</taxon>
        <taxon>Trichoderma</taxon>
    </lineage>
</organism>
<evidence type="ECO:0000256" key="1">
    <source>
        <dbReference type="ARBA" id="ARBA00001946"/>
    </source>
</evidence>
<dbReference type="InterPro" id="IPR008949">
    <property type="entry name" value="Isoprenoid_synthase_dom_sf"/>
</dbReference>
<protein>
    <recommendedName>
        <fullName evidence="4">Terpene synthase</fullName>
        <ecNumber evidence="4">4.2.3.-</ecNumber>
    </recommendedName>
</protein>
<dbReference type="Proteomes" id="UP000826661">
    <property type="component" value="Chromosome III"/>
</dbReference>
<proteinExistence type="inferred from homology"/>
<gene>
    <name evidence="5" type="ORF">H0G86_005998</name>
</gene>
<accession>A0A8G0LAM9</accession>
<dbReference type="SFLD" id="SFLDG01020">
    <property type="entry name" value="Terpene_Cyclase_Like_2"/>
    <property type="match status" value="1"/>
</dbReference>
<dbReference type="EC" id="4.2.3.-" evidence="4"/>
<dbReference type="AlphaFoldDB" id="A0A8G0LAM9"/>
<evidence type="ECO:0000313" key="6">
    <source>
        <dbReference type="Proteomes" id="UP000826661"/>
    </source>
</evidence>
<name>A0A8G0LAM9_9HYPO</name>
<dbReference type="InterPro" id="IPR034686">
    <property type="entry name" value="Terpene_cyclase-like_2"/>
</dbReference>
<keyword evidence="4" id="KW-0479">Metal-binding</keyword>
<sequence length="353" mass="39477">MASQAATIAALKGQTLRIPNLATLFQAWPPQTLNKHYQESVTFTTDTILKIAAIAPGLQLERRLRDDIGLLACLWFPLAPKLRLEALVLYAAWVICWDDTFDSEEGNLGADFAGAERWRDRTLAIAEAALNLPGTSPVGEVDPINGMLVDFGRRYAQEAPLHERQQMYDELAYYISACSIEQRMRLSGTVPGFDDYMLLRDGTVGGGMFCALAPYAIGRDVPREMLSSPHIPVLRKQINLLISFINDPLSLKKELDQDCVLNVVSALMTPETTLDDAIAQMLQKLKDAVQQFDEAAREFISQFVHNDNLHSLARELVDQYRRIATGLLEFTLKSPRYKLAEHLNEDGSLEVVL</sequence>
<keyword evidence="3 4" id="KW-0460">Magnesium</keyword>
<evidence type="ECO:0000256" key="4">
    <source>
        <dbReference type="RuleBase" id="RU366034"/>
    </source>
</evidence>
<comment type="cofactor">
    <cofactor evidence="1 4">
        <name>Mg(2+)</name>
        <dbReference type="ChEBI" id="CHEBI:18420"/>
    </cofactor>
</comment>
<dbReference type="GO" id="GO:0046872">
    <property type="term" value="F:metal ion binding"/>
    <property type="evidence" value="ECO:0007669"/>
    <property type="project" value="UniProtKB-KW"/>
</dbReference>
<dbReference type="Pfam" id="PF19086">
    <property type="entry name" value="Terpene_syn_C_2"/>
    <property type="match status" value="1"/>
</dbReference>
<comment type="similarity">
    <text evidence="2 4">Belongs to the terpene synthase family.</text>
</comment>
<keyword evidence="6" id="KW-1185">Reference proteome</keyword>
<dbReference type="GO" id="GO:0008299">
    <property type="term" value="P:isoprenoid biosynthetic process"/>
    <property type="evidence" value="ECO:0007669"/>
    <property type="project" value="UniProtKB-ARBA"/>
</dbReference>
<dbReference type="Gene3D" id="1.10.600.10">
    <property type="entry name" value="Farnesyl Diphosphate Synthase"/>
    <property type="match status" value="1"/>
</dbReference>
<dbReference type="SUPFAM" id="SSF48576">
    <property type="entry name" value="Terpenoid synthases"/>
    <property type="match status" value="1"/>
</dbReference>
<dbReference type="GO" id="GO:0010333">
    <property type="term" value="F:terpene synthase activity"/>
    <property type="evidence" value="ECO:0007669"/>
    <property type="project" value="InterPro"/>
</dbReference>
<keyword evidence="4" id="KW-0456">Lyase</keyword>
<dbReference type="SFLD" id="SFLDS00005">
    <property type="entry name" value="Isoprenoid_Synthase_Type_I"/>
    <property type="match status" value="1"/>
</dbReference>
<reference evidence="5 6" key="1">
    <citation type="journal article" date="2021" name="BMC Genomics">
        <title>Telomere-to-telomere genome assembly of asparaginase-producing Trichoderma simmonsii.</title>
        <authorList>
            <person name="Chung D."/>
            <person name="Kwon Y.M."/>
            <person name="Yang Y."/>
        </authorList>
    </citation>
    <scope>NUCLEOTIDE SEQUENCE [LARGE SCALE GENOMIC DNA]</scope>
    <source>
        <strain evidence="5 6">GH-Sj1</strain>
    </source>
</reference>
<evidence type="ECO:0000256" key="3">
    <source>
        <dbReference type="ARBA" id="ARBA00022842"/>
    </source>
</evidence>
<dbReference type="PANTHER" id="PTHR35201:SF4">
    <property type="entry name" value="BETA-PINACENE SYNTHASE-RELATED"/>
    <property type="match status" value="1"/>
</dbReference>
<evidence type="ECO:0000256" key="2">
    <source>
        <dbReference type="ARBA" id="ARBA00006333"/>
    </source>
</evidence>